<dbReference type="PANTHER" id="PTHR34697">
    <property type="entry name" value="PHOSPHATIDYLGLYCEROL LYSYLTRANSFERASE"/>
    <property type="match status" value="1"/>
</dbReference>
<feature type="transmembrane region" description="Helical" evidence="6">
    <location>
        <begin position="49"/>
        <end position="67"/>
    </location>
</feature>
<feature type="transmembrane region" description="Helical" evidence="6">
    <location>
        <begin position="273"/>
        <end position="296"/>
    </location>
</feature>
<feature type="transmembrane region" description="Helical" evidence="6">
    <location>
        <begin position="122"/>
        <end position="144"/>
    </location>
</feature>
<name>A0A8J3DKV1_9HYPH</name>
<dbReference type="GO" id="GO:0055091">
    <property type="term" value="P:phospholipid homeostasis"/>
    <property type="evidence" value="ECO:0007669"/>
    <property type="project" value="TreeGrafter"/>
</dbReference>
<feature type="transmembrane region" description="Helical" evidence="6">
    <location>
        <begin position="87"/>
        <end position="110"/>
    </location>
</feature>
<comment type="caution">
    <text evidence="7">The sequence shown here is derived from an EMBL/GenBank/DDBJ whole genome shotgun (WGS) entry which is preliminary data.</text>
</comment>
<evidence type="ECO:0000256" key="1">
    <source>
        <dbReference type="ARBA" id="ARBA00004651"/>
    </source>
</evidence>
<accession>A0A8J3DKV1</accession>
<feature type="transmembrane region" description="Helical" evidence="6">
    <location>
        <begin position="203"/>
        <end position="224"/>
    </location>
</feature>
<reference evidence="7" key="2">
    <citation type="submission" date="2020-09" db="EMBL/GenBank/DDBJ databases">
        <authorList>
            <person name="Sun Q."/>
            <person name="Kim S."/>
        </authorList>
    </citation>
    <scope>NUCLEOTIDE SEQUENCE</scope>
    <source>
        <strain evidence="7">KCTC 42097</strain>
    </source>
</reference>
<feature type="transmembrane region" description="Helical" evidence="6">
    <location>
        <begin position="244"/>
        <end position="266"/>
    </location>
</feature>
<keyword evidence="4 6" id="KW-1133">Transmembrane helix</keyword>
<keyword evidence="5 6" id="KW-0472">Membrane</keyword>
<dbReference type="RefSeq" id="WP_189491663.1">
    <property type="nucleotide sequence ID" value="NZ_BMZO01000010.1"/>
</dbReference>
<keyword evidence="3 6" id="KW-0812">Transmembrane</keyword>
<evidence type="ECO:0000256" key="2">
    <source>
        <dbReference type="ARBA" id="ARBA00022475"/>
    </source>
</evidence>
<feature type="transmembrane region" description="Helical" evidence="6">
    <location>
        <begin position="404"/>
        <end position="425"/>
    </location>
</feature>
<organism evidence="7 8">
    <name type="scientific">Limoniibacter endophyticus</name>
    <dbReference type="NCBI Taxonomy" id="1565040"/>
    <lineage>
        <taxon>Bacteria</taxon>
        <taxon>Pseudomonadati</taxon>
        <taxon>Pseudomonadota</taxon>
        <taxon>Alphaproteobacteria</taxon>
        <taxon>Hyphomicrobiales</taxon>
        <taxon>Bartonellaceae</taxon>
        <taxon>Limoniibacter</taxon>
    </lineage>
</organism>
<evidence type="ECO:0000256" key="4">
    <source>
        <dbReference type="ARBA" id="ARBA00022989"/>
    </source>
</evidence>
<feature type="transmembrane region" description="Helical" evidence="6">
    <location>
        <begin position="316"/>
        <end position="341"/>
    </location>
</feature>
<dbReference type="AlphaFoldDB" id="A0A8J3DKV1"/>
<gene>
    <name evidence="7" type="ORF">GCM10010136_29000</name>
</gene>
<reference evidence="7" key="1">
    <citation type="journal article" date="2014" name="Int. J. Syst. Evol. Microbiol.">
        <title>Complete genome sequence of Corynebacterium casei LMG S-19264T (=DSM 44701T), isolated from a smear-ripened cheese.</title>
        <authorList>
            <consortium name="US DOE Joint Genome Institute (JGI-PGF)"/>
            <person name="Walter F."/>
            <person name="Albersmeier A."/>
            <person name="Kalinowski J."/>
            <person name="Ruckert C."/>
        </authorList>
    </citation>
    <scope>NUCLEOTIDE SEQUENCE</scope>
    <source>
        <strain evidence="7">KCTC 42097</strain>
    </source>
</reference>
<sequence length="546" mass="58196">MSERRPDQGSVDSDQDELILSQAQTLSQRAAGDRSLITRILDSLRRHHVAVSTIALIVVALLAGLALRDLTQEVSYQAVRASLADLGWYHIALALAATAASYLVLTFYDVSALDYIGEKRPYPLVAFVAFCGYAVGNTAGFGPLSGGAIRYRYYSRLGFSPEQIATIITFVVVAFSIGVVVVTGIGIAFAAPQVTNLVGDYRNVVVVAGILVSLGTTFLVAFAVRRGSIRIGSASILMPTAFNTIRQLVVTTVDLCLAGLCLYVLLPDHTIGYWSFIVLYMTAAGLAALSHVPAGLGVFETVMMAGLAGNGPASQTLAALVVYRVIYYAVPLVAAAIMVSLAETRRAVRHLGTAAEQGREVLSAPVLTAFSVMIGAMLIFAAVIPEARPDPSEIVRHLPSYFEITSLCVSALCGMALVLSGRGLIQRSRIAWKLALALTLTAFVVTAATGHTYFVSLFLIAFAATLLATRRQFDDLDGALLRPFPSMIPWIAAGSLLAASAGLIWAFTWRDGAVIKEVIEELDLPKTIPIPEKLRKTDSGPTSSPE</sequence>
<evidence type="ECO:0000256" key="6">
    <source>
        <dbReference type="SAM" id="Phobius"/>
    </source>
</evidence>
<dbReference type="PANTHER" id="PTHR34697:SF2">
    <property type="entry name" value="PHOSPHATIDYLGLYCEROL LYSYLTRANSFERASE"/>
    <property type="match status" value="1"/>
</dbReference>
<keyword evidence="8" id="KW-1185">Reference proteome</keyword>
<feature type="transmembrane region" description="Helical" evidence="6">
    <location>
        <begin position="362"/>
        <end position="384"/>
    </location>
</feature>
<keyword evidence="2" id="KW-1003">Cell membrane</keyword>
<feature type="transmembrane region" description="Helical" evidence="6">
    <location>
        <begin position="437"/>
        <end position="467"/>
    </location>
</feature>
<evidence type="ECO:0000313" key="7">
    <source>
        <dbReference type="EMBL" id="GHC77641.1"/>
    </source>
</evidence>
<dbReference type="InterPro" id="IPR051211">
    <property type="entry name" value="PG_lysyltransferase"/>
</dbReference>
<dbReference type="GO" id="GO:0005886">
    <property type="term" value="C:plasma membrane"/>
    <property type="evidence" value="ECO:0007669"/>
    <property type="project" value="UniProtKB-SubCell"/>
</dbReference>
<dbReference type="Proteomes" id="UP000641137">
    <property type="component" value="Unassembled WGS sequence"/>
</dbReference>
<feature type="transmembrane region" description="Helical" evidence="6">
    <location>
        <begin position="487"/>
        <end position="507"/>
    </location>
</feature>
<evidence type="ECO:0000256" key="5">
    <source>
        <dbReference type="ARBA" id="ARBA00023136"/>
    </source>
</evidence>
<feature type="transmembrane region" description="Helical" evidence="6">
    <location>
        <begin position="164"/>
        <end position="191"/>
    </location>
</feature>
<evidence type="ECO:0000313" key="8">
    <source>
        <dbReference type="Proteomes" id="UP000641137"/>
    </source>
</evidence>
<evidence type="ECO:0000256" key="3">
    <source>
        <dbReference type="ARBA" id="ARBA00022692"/>
    </source>
</evidence>
<evidence type="ECO:0008006" key="9">
    <source>
        <dbReference type="Google" id="ProtNLM"/>
    </source>
</evidence>
<dbReference type="EMBL" id="BMZO01000010">
    <property type="protein sequence ID" value="GHC77641.1"/>
    <property type="molecule type" value="Genomic_DNA"/>
</dbReference>
<comment type="subcellular location">
    <subcellularLocation>
        <location evidence="1">Cell membrane</location>
        <topology evidence="1">Multi-pass membrane protein</topology>
    </subcellularLocation>
</comment>
<protein>
    <recommendedName>
        <fullName evidence="9">Phosphatidylglycerol lysyltransferase</fullName>
    </recommendedName>
</protein>
<proteinExistence type="predicted"/>
<dbReference type="GO" id="GO:0016755">
    <property type="term" value="F:aminoacyltransferase activity"/>
    <property type="evidence" value="ECO:0007669"/>
    <property type="project" value="TreeGrafter"/>
</dbReference>